<feature type="non-terminal residue" evidence="1">
    <location>
        <position position="111"/>
    </location>
</feature>
<sequence>GEEEKTINLNEDWFEKKYEQELTEKGDYYFEINTGMVWVYVDVVSPSKKNWFYLPQAGDKKLLDSDIIIIDKNKLKINSDELTYNENVVVSENSKFKIQVLDENKLYLKSI</sequence>
<proteinExistence type="predicted"/>
<name>X1VUN4_9ZZZZ</name>
<dbReference type="EMBL" id="BARW01040929">
    <property type="protein sequence ID" value="GAJ21396.1"/>
    <property type="molecule type" value="Genomic_DNA"/>
</dbReference>
<accession>X1VUN4</accession>
<evidence type="ECO:0000313" key="1">
    <source>
        <dbReference type="EMBL" id="GAJ21396.1"/>
    </source>
</evidence>
<protein>
    <submittedName>
        <fullName evidence="1">Uncharacterized protein</fullName>
    </submittedName>
</protein>
<organism evidence="1">
    <name type="scientific">marine sediment metagenome</name>
    <dbReference type="NCBI Taxonomy" id="412755"/>
    <lineage>
        <taxon>unclassified sequences</taxon>
        <taxon>metagenomes</taxon>
        <taxon>ecological metagenomes</taxon>
    </lineage>
</organism>
<comment type="caution">
    <text evidence="1">The sequence shown here is derived from an EMBL/GenBank/DDBJ whole genome shotgun (WGS) entry which is preliminary data.</text>
</comment>
<reference evidence="1" key="1">
    <citation type="journal article" date="2014" name="Front. Microbiol.">
        <title>High frequency of phylogenetically diverse reductive dehalogenase-homologous genes in deep subseafloor sedimentary metagenomes.</title>
        <authorList>
            <person name="Kawai M."/>
            <person name="Futagami T."/>
            <person name="Toyoda A."/>
            <person name="Takaki Y."/>
            <person name="Nishi S."/>
            <person name="Hori S."/>
            <person name="Arai W."/>
            <person name="Tsubouchi T."/>
            <person name="Morono Y."/>
            <person name="Uchiyama I."/>
            <person name="Ito T."/>
            <person name="Fujiyama A."/>
            <person name="Inagaki F."/>
            <person name="Takami H."/>
        </authorList>
    </citation>
    <scope>NUCLEOTIDE SEQUENCE</scope>
    <source>
        <strain evidence="1">Expedition CK06-06</strain>
    </source>
</reference>
<feature type="non-terminal residue" evidence="1">
    <location>
        <position position="1"/>
    </location>
</feature>
<gene>
    <name evidence="1" type="ORF">S12H4_61580</name>
</gene>
<dbReference type="AlphaFoldDB" id="X1VUN4"/>